<evidence type="ECO:0000313" key="1">
    <source>
        <dbReference type="EMBL" id="CAI44159.1"/>
    </source>
</evidence>
<reference evidence="1 2" key="1">
    <citation type="journal article" date="2005" name="Virology">
        <title>A novel rudivirus, ARV1, of the hyperthermophilic archaeal genus Acidianus.</title>
        <authorList>
            <person name="Vestergaard G."/>
            <person name="Haring M."/>
            <person name="Peng X."/>
            <person name="Rachel R."/>
            <person name="Garrett R.A."/>
            <person name="Prangishvili D."/>
        </authorList>
    </citation>
    <scope>NUCLEOTIDE SEQUENCE</scope>
</reference>
<protein>
    <submittedName>
        <fullName evidence="1">Uncharacterized protein</fullName>
    </submittedName>
</protein>
<dbReference type="KEGG" id="vg:5729548"/>
<dbReference type="EMBL" id="AJ875026">
    <property type="protein sequence ID" value="CAI44159.1"/>
    <property type="molecule type" value="Genomic_DNA"/>
</dbReference>
<dbReference type="RefSeq" id="YP_001542621.1">
    <property type="nucleotide sequence ID" value="NC_009965.1"/>
</dbReference>
<accession>Q50I67</accession>
<sequence length="51" mass="5875">MWIGSNFYAGKKFKGERNSDCRLDCSSWVARYSNTESFIDEKDNSSMIKNG</sequence>
<keyword evidence="2" id="KW-1185">Reference proteome</keyword>
<proteinExistence type="predicted"/>
<evidence type="ECO:0000313" key="2">
    <source>
        <dbReference type="Proteomes" id="UP000001777"/>
    </source>
</evidence>
<name>Q50I67_9VIRU</name>
<organism evidence="1 2">
    <name type="scientific">Acidianus rod-shaped virus 1</name>
    <dbReference type="NCBI Taxonomy" id="309181"/>
    <lineage>
        <taxon>Viruses</taxon>
        <taxon>Adnaviria</taxon>
        <taxon>Zilligvirae</taxon>
        <taxon>Taleaviricota</taxon>
        <taxon>Tokiviricetes</taxon>
        <taxon>Ligamenvirales</taxon>
        <taxon>Rudiviridae</taxon>
        <taxon>Itarudivirus</taxon>
        <taxon>Itarudivirus pozzuoliense</taxon>
        <taxon>Itarudivirus ARV1</taxon>
    </lineage>
</organism>
<dbReference type="GeneID" id="5729548"/>
<dbReference type="Proteomes" id="UP000001777">
    <property type="component" value="Segment"/>
</dbReference>